<feature type="region of interest" description="Disordered" evidence="1">
    <location>
        <begin position="55"/>
        <end position="74"/>
    </location>
</feature>
<gene>
    <name evidence="2" type="ORF">CVT25_006877</name>
</gene>
<keyword evidence="3" id="KW-1185">Reference proteome</keyword>
<sequence>MSPYEEYHAECCEYTGMTKTLQAPFTIALYSRGRYYISPHTYQQGLTAPMALPDDLPLHTSHPGSSRETLNAKN</sequence>
<name>A0A409XH23_PSICY</name>
<organism evidence="2 3">
    <name type="scientific">Psilocybe cyanescens</name>
    <dbReference type="NCBI Taxonomy" id="93625"/>
    <lineage>
        <taxon>Eukaryota</taxon>
        <taxon>Fungi</taxon>
        <taxon>Dikarya</taxon>
        <taxon>Basidiomycota</taxon>
        <taxon>Agaricomycotina</taxon>
        <taxon>Agaricomycetes</taxon>
        <taxon>Agaricomycetidae</taxon>
        <taxon>Agaricales</taxon>
        <taxon>Agaricineae</taxon>
        <taxon>Strophariaceae</taxon>
        <taxon>Psilocybe</taxon>
    </lineage>
</organism>
<protein>
    <submittedName>
        <fullName evidence="2">Uncharacterized protein</fullName>
    </submittedName>
</protein>
<accession>A0A409XH23</accession>
<reference evidence="2 3" key="1">
    <citation type="journal article" date="2018" name="Evol. Lett.">
        <title>Horizontal gene cluster transfer increased hallucinogenic mushroom diversity.</title>
        <authorList>
            <person name="Reynolds H.T."/>
            <person name="Vijayakumar V."/>
            <person name="Gluck-Thaler E."/>
            <person name="Korotkin H.B."/>
            <person name="Matheny P.B."/>
            <person name="Slot J.C."/>
        </authorList>
    </citation>
    <scope>NUCLEOTIDE SEQUENCE [LARGE SCALE GENOMIC DNA]</scope>
    <source>
        <strain evidence="2 3">2631</strain>
    </source>
</reference>
<feature type="compositionally biased region" description="Polar residues" evidence="1">
    <location>
        <begin position="62"/>
        <end position="74"/>
    </location>
</feature>
<proteinExistence type="predicted"/>
<evidence type="ECO:0000256" key="1">
    <source>
        <dbReference type="SAM" id="MobiDB-lite"/>
    </source>
</evidence>
<dbReference type="AlphaFoldDB" id="A0A409XH23"/>
<dbReference type="EMBL" id="NHYD01001727">
    <property type="protein sequence ID" value="PPQ90055.1"/>
    <property type="molecule type" value="Genomic_DNA"/>
</dbReference>
<comment type="caution">
    <text evidence="2">The sequence shown here is derived from an EMBL/GenBank/DDBJ whole genome shotgun (WGS) entry which is preliminary data.</text>
</comment>
<dbReference type="InParanoid" id="A0A409XH23"/>
<dbReference type="Proteomes" id="UP000283269">
    <property type="component" value="Unassembled WGS sequence"/>
</dbReference>
<evidence type="ECO:0000313" key="3">
    <source>
        <dbReference type="Proteomes" id="UP000283269"/>
    </source>
</evidence>
<evidence type="ECO:0000313" key="2">
    <source>
        <dbReference type="EMBL" id="PPQ90055.1"/>
    </source>
</evidence>